<evidence type="ECO:0000313" key="4">
    <source>
        <dbReference type="Proteomes" id="UP001207742"/>
    </source>
</evidence>
<evidence type="ECO:0000256" key="1">
    <source>
        <dbReference type="ARBA" id="ARBA00023159"/>
    </source>
</evidence>
<dbReference type="SUPFAM" id="SSF57884">
    <property type="entry name" value="Ada DNA repair protein, N-terminal domain (N-Ada 10)"/>
    <property type="match status" value="1"/>
</dbReference>
<dbReference type="Gene3D" id="3.40.10.10">
    <property type="entry name" value="DNA Methylphosphotriester Repair Domain"/>
    <property type="match status" value="1"/>
</dbReference>
<proteinExistence type="predicted"/>
<dbReference type="InterPro" id="IPR004026">
    <property type="entry name" value="Ada_DNA_repair_Zn-bd"/>
</dbReference>
<dbReference type="InterPro" id="IPR035451">
    <property type="entry name" value="Ada-like_dom_sf"/>
</dbReference>
<evidence type="ECO:0000313" key="3">
    <source>
        <dbReference type="EMBL" id="MCW3483191.1"/>
    </source>
</evidence>
<organism evidence="3 4">
    <name type="scientific">Chitinophaga nivalis</name>
    <dbReference type="NCBI Taxonomy" id="2991709"/>
    <lineage>
        <taxon>Bacteria</taxon>
        <taxon>Pseudomonadati</taxon>
        <taxon>Bacteroidota</taxon>
        <taxon>Chitinophagia</taxon>
        <taxon>Chitinophagales</taxon>
        <taxon>Chitinophagaceae</taxon>
        <taxon>Chitinophaga</taxon>
    </lineage>
</organism>
<comment type="caution">
    <text evidence="3">The sequence shown here is derived from an EMBL/GenBank/DDBJ whole genome shotgun (WGS) entry which is preliminary data.</text>
</comment>
<keyword evidence="4" id="KW-1185">Reference proteome</keyword>
<dbReference type="EMBL" id="JAPDNS010000001">
    <property type="protein sequence ID" value="MCW3483191.1"/>
    <property type="molecule type" value="Genomic_DNA"/>
</dbReference>
<evidence type="ECO:0000259" key="2">
    <source>
        <dbReference type="Pfam" id="PF02805"/>
    </source>
</evidence>
<dbReference type="Proteomes" id="UP001207742">
    <property type="component" value="Unassembled WGS sequence"/>
</dbReference>
<gene>
    <name evidence="3" type="ORF">OL497_04765</name>
</gene>
<reference evidence="3 4" key="1">
    <citation type="submission" date="2022-10" db="EMBL/GenBank/DDBJ databases">
        <title>Chitinophaga nivalis PC15 sp. nov., isolated from Pyeongchang county, South Korea.</title>
        <authorList>
            <person name="Trinh H.N."/>
        </authorList>
    </citation>
    <scope>NUCLEOTIDE SEQUENCE [LARGE SCALE GENOMIC DNA]</scope>
    <source>
        <strain evidence="3 4">PC14</strain>
    </source>
</reference>
<protein>
    <submittedName>
        <fullName evidence="3">Metal-binding protein</fullName>
    </submittedName>
</protein>
<name>A0ABT3IGW6_9BACT</name>
<feature type="domain" description="Ada DNA repair metal-binding" evidence="2">
    <location>
        <begin position="31"/>
        <end position="75"/>
    </location>
</feature>
<dbReference type="RefSeq" id="WP_264728263.1">
    <property type="nucleotide sequence ID" value="NZ_JAPDNS010000001.1"/>
</dbReference>
<keyword evidence="1" id="KW-0010">Activator</keyword>
<accession>A0ABT3IGW6</accession>
<dbReference type="Pfam" id="PF02805">
    <property type="entry name" value="Ada_Zn_binding"/>
    <property type="match status" value="1"/>
</dbReference>
<sequence length="90" mass="10518">MIRHITLGRTDWQRSRRIQEAIVSGQISLGGNRPLKIYGLLSCNSGKRMKMENRVFFRDQQEALSAGYRPCGHCMRDAYRLWKQGRCEDD</sequence>